<dbReference type="InterPro" id="IPR001245">
    <property type="entry name" value="Ser-Thr/Tyr_kinase_cat_dom"/>
</dbReference>
<dbReference type="GO" id="GO:0005524">
    <property type="term" value="F:ATP binding"/>
    <property type="evidence" value="ECO:0007669"/>
    <property type="project" value="InterPro"/>
</dbReference>
<evidence type="ECO:0000259" key="1">
    <source>
        <dbReference type="PROSITE" id="PS50011"/>
    </source>
</evidence>
<proteinExistence type="predicted"/>
<dbReference type="Pfam" id="PF07714">
    <property type="entry name" value="PK_Tyr_Ser-Thr"/>
    <property type="match status" value="1"/>
</dbReference>
<gene>
    <name evidence="2" type="primary">Cnig_chr_III.g8364</name>
    <name evidence="2" type="ORF">B9Z55_008364</name>
</gene>
<dbReference type="PRINTS" id="PR00109">
    <property type="entry name" value="TYRKINASE"/>
</dbReference>
<name>A0A2G5UN97_9PELO</name>
<evidence type="ECO:0000313" key="2">
    <source>
        <dbReference type="EMBL" id="PIC40716.1"/>
    </source>
</evidence>
<dbReference type="GO" id="GO:0004672">
    <property type="term" value="F:protein kinase activity"/>
    <property type="evidence" value="ECO:0007669"/>
    <property type="project" value="InterPro"/>
</dbReference>
<dbReference type="InterPro" id="IPR050167">
    <property type="entry name" value="Ser_Thr_protein_kinase"/>
</dbReference>
<dbReference type="SUPFAM" id="SSF56112">
    <property type="entry name" value="Protein kinase-like (PK-like)"/>
    <property type="match status" value="1"/>
</dbReference>
<feature type="domain" description="Protein kinase" evidence="1">
    <location>
        <begin position="1"/>
        <end position="198"/>
    </location>
</feature>
<reference evidence="3" key="1">
    <citation type="submission" date="2017-10" db="EMBL/GenBank/DDBJ databases">
        <title>Rapid genome shrinkage in a self-fertile nematode reveals novel sperm competition proteins.</title>
        <authorList>
            <person name="Yin D."/>
            <person name="Schwarz E.M."/>
            <person name="Thomas C.G."/>
            <person name="Felde R.L."/>
            <person name="Korf I.F."/>
            <person name="Cutter A.D."/>
            <person name="Schartner C.M."/>
            <person name="Ralston E.J."/>
            <person name="Meyer B.J."/>
            <person name="Haag E.S."/>
        </authorList>
    </citation>
    <scope>NUCLEOTIDE SEQUENCE [LARGE SCALE GENOMIC DNA]</scope>
    <source>
        <strain evidence="3">JU1422</strain>
    </source>
</reference>
<dbReference type="Proteomes" id="UP000230233">
    <property type="component" value="Chromosome III"/>
</dbReference>
<dbReference type="PANTHER" id="PTHR23257">
    <property type="entry name" value="SERINE-THREONINE PROTEIN KINASE"/>
    <property type="match status" value="1"/>
</dbReference>
<organism evidence="2 3">
    <name type="scientific">Caenorhabditis nigoni</name>
    <dbReference type="NCBI Taxonomy" id="1611254"/>
    <lineage>
        <taxon>Eukaryota</taxon>
        <taxon>Metazoa</taxon>
        <taxon>Ecdysozoa</taxon>
        <taxon>Nematoda</taxon>
        <taxon>Chromadorea</taxon>
        <taxon>Rhabditida</taxon>
        <taxon>Rhabditina</taxon>
        <taxon>Rhabditomorpha</taxon>
        <taxon>Rhabditoidea</taxon>
        <taxon>Rhabditidae</taxon>
        <taxon>Peloderinae</taxon>
        <taxon>Caenorhabditis</taxon>
    </lineage>
</organism>
<dbReference type="PANTHER" id="PTHR23257:SF974">
    <property type="entry name" value="RECEPTOR-INTERACTING SERINE_THREONINE-PROTEIN KINASE 3"/>
    <property type="match status" value="1"/>
</dbReference>
<dbReference type="Gene3D" id="1.10.510.10">
    <property type="entry name" value="Transferase(Phosphotransferase) domain 1"/>
    <property type="match status" value="1"/>
</dbReference>
<dbReference type="InterPro" id="IPR011009">
    <property type="entry name" value="Kinase-like_dom_sf"/>
</dbReference>
<dbReference type="EMBL" id="PDUG01000003">
    <property type="protein sequence ID" value="PIC40716.1"/>
    <property type="molecule type" value="Genomic_DNA"/>
</dbReference>
<dbReference type="GO" id="GO:0005737">
    <property type="term" value="C:cytoplasm"/>
    <property type="evidence" value="ECO:0007669"/>
    <property type="project" value="TreeGrafter"/>
</dbReference>
<dbReference type="OrthoDB" id="339325at2759"/>
<dbReference type="STRING" id="1611254.A0A2G5UN97"/>
<evidence type="ECO:0000313" key="3">
    <source>
        <dbReference type="Proteomes" id="UP000230233"/>
    </source>
</evidence>
<dbReference type="GO" id="GO:0007165">
    <property type="term" value="P:signal transduction"/>
    <property type="evidence" value="ECO:0007669"/>
    <property type="project" value="TreeGrafter"/>
</dbReference>
<keyword evidence="3" id="KW-1185">Reference proteome</keyword>
<dbReference type="AlphaFoldDB" id="A0A2G5UN97"/>
<protein>
    <recommendedName>
        <fullName evidence="1">Protein kinase domain-containing protein</fullName>
    </recommendedName>
</protein>
<accession>A0A2G5UN97</accession>
<comment type="caution">
    <text evidence="2">The sequence shown here is derived from an EMBL/GenBank/DDBJ whole genome shotgun (WGS) entry which is preliminary data.</text>
</comment>
<dbReference type="InterPro" id="IPR000719">
    <property type="entry name" value="Prot_kinase_dom"/>
</dbReference>
<sequence>MLQQFAIITEFVENGSLFRLLHEEKRVLDPAFRLRISLDVARGMRYLHESAAKPVIHRDLNSHNILIHSNGRSVVADFGESRFVCQREDENLTKQPGNLRWMAPEVFSQSGKYDRKVDVFSFALVLWEIHTAELPFSHLKPAAAAAEMTYKRGRPTLPNQPTVQFPAHILSLIPQAWHPEYQMRPDFVEIVPLLEPHVESTHTDMNAPSTVSQLKSQWEQLSVAPPPTSKFPPILSALHGIAATGTVEELRQRIDNNGYVINK</sequence>
<dbReference type="PROSITE" id="PS50011">
    <property type="entry name" value="PROTEIN_KINASE_DOM"/>
    <property type="match status" value="1"/>
</dbReference>